<dbReference type="Proteomes" id="UP000887540">
    <property type="component" value="Unplaced"/>
</dbReference>
<feature type="region of interest" description="Disordered" evidence="1">
    <location>
        <begin position="102"/>
        <end position="137"/>
    </location>
</feature>
<name>A0A914CN76_9BILA</name>
<evidence type="ECO:0000313" key="3">
    <source>
        <dbReference type="Proteomes" id="UP000887540"/>
    </source>
</evidence>
<evidence type="ECO:0000256" key="2">
    <source>
        <dbReference type="SAM" id="Phobius"/>
    </source>
</evidence>
<keyword evidence="2" id="KW-1133">Transmembrane helix</keyword>
<evidence type="ECO:0000313" key="4">
    <source>
        <dbReference type="WBParaSite" id="ACRNAN_scaffold12187.g15962.t1"/>
    </source>
</evidence>
<evidence type="ECO:0000256" key="1">
    <source>
        <dbReference type="SAM" id="MobiDB-lite"/>
    </source>
</evidence>
<feature type="transmembrane region" description="Helical" evidence="2">
    <location>
        <begin position="29"/>
        <end position="52"/>
    </location>
</feature>
<keyword evidence="2" id="KW-0812">Transmembrane</keyword>
<reference evidence="4" key="1">
    <citation type="submission" date="2022-11" db="UniProtKB">
        <authorList>
            <consortium name="WormBaseParasite"/>
        </authorList>
    </citation>
    <scope>IDENTIFICATION</scope>
</reference>
<accession>A0A914CN76</accession>
<protein>
    <submittedName>
        <fullName evidence="4">Uncharacterized protein</fullName>
    </submittedName>
</protein>
<keyword evidence="3" id="KW-1185">Reference proteome</keyword>
<keyword evidence="2" id="KW-0472">Membrane</keyword>
<dbReference type="AlphaFoldDB" id="A0A914CN76"/>
<sequence length="137" mass="16399">MYRDINDPRDPWAWRNKWTGPIRNDYTEFWIVIPLSIGLLLLAFIVILPLFIHQYCRQICPCQSLCMLFDRFLHVLHEMGREKDECATQRYFENPAFDQHHMSCEPKTSTRSTKEFRRPLSRSKSCPPRTSVPRIKL</sequence>
<dbReference type="WBParaSite" id="ACRNAN_scaffold12187.g15962.t1">
    <property type="protein sequence ID" value="ACRNAN_scaffold12187.g15962.t1"/>
    <property type="gene ID" value="ACRNAN_scaffold12187.g15962"/>
</dbReference>
<proteinExistence type="predicted"/>
<organism evidence="3 4">
    <name type="scientific">Acrobeloides nanus</name>
    <dbReference type="NCBI Taxonomy" id="290746"/>
    <lineage>
        <taxon>Eukaryota</taxon>
        <taxon>Metazoa</taxon>
        <taxon>Ecdysozoa</taxon>
        <taxon>Nematoda</taxon>
        <taxon>Chromadorea</taxon>
        <taxon>Rhabditida</taxon>
        <taxon>Tylenchina</taxon>
        <taxon>Cephalobomorpha</taxon>
        <taxon>Cephaloboidea</taxon>
        <taxon>Cephalobidae</taxon>
        <taxon>Acrobeloides</taxon>
    </lineage>
</organism>